<evidence type="ECO:0000313" key="3">
    <source>
        <dbReference type="Proteomes" id="UP000027821"/>
    </source>
</evidence>
<dbReference type="InterPro" id="IPR021796">
    <property type="entry name" value="Tll0287-like_dom"/>
</dbReference>
<name>A0A074LIQ8_9BACT</name>
<dbReference type="PROSITE" id="PS51257">
    <property type="entry name" value="PROKAR_LIPOPROTEIN"/>
    <property type="match status" value="1"/>
</dbReference>
<sequence length="219" mass="24428">MKSISYTYFLLCLPILFSCNTEERVSREVFDNVKRESAVKRISEVQIVEKALAMGNEISDEAQEQLMSTLQNAIEENGLVGALNFCQAEALPIVKSTGSDYGVEIRRVSNRFRNPADQPKADEEVLLGAYEYNHEAGIASEPNIQKLQNGEVLLYTRAITIPGQLCLNCHGDISTDVPADVADTIDQLYPEDKAKGHKVGELRGMWAIRIPRKEVISRL</sequence>
<evidence type="ECO:0000313" key="2">
    <source>
        <dbReference type="EMBL" id="KEO73657.1"/>
    </source>
</evidence>
<dbReference type="Proteomes" id="UP000027821">
    <property type="component" value="Unassembled WGS sequence"/>
</dbReference>
<reference evidence="2 3" key="1">
    <citation type="submission" date="2014-04" db="EMBL/GenBank/DDBJ databases">
        <title>Characterization and application of a salt tolerant electro-active bacterium.</title>
        <authorList>
            <person name="Yang L."/>
            <person name="Wei S."/>
            <person name="Tay Q.X.M."/>
        </authorList>
    </citation>
    <scope>NUCLEOTIDE SEQUENCE [LARGE SCALE GENOMIC DNA]</scope>
    <source>
        <strain evidence="2 3">LY1</strain>
    </source>
</reference>
<dbReference type="OrthoDB" id="1494333at2"/>
<comment type="caution">
    <text evidence="2">The sequence shown here is derived from an EMBL/GenBank/DDBJ whole genome shotgun (WGS) entry which is preliminary data.</text>
</comment>
<dbReference type="STRING" id="1048983.EL17_12220"/>
<protein>
    <submittedName>
        <fullName evidence="2">Cytochrome C</fullName>
    </submittedName>
</protein>
<dbReference type="EMBL" id="JMIH01000021">
    <property type="protein sequence ID" value="KEO73657.1"/>
    <property type="molecule type" value="Genomic_DNA"/>
</dbReference>
<proteinExistence type="predicted"/>
<organism evidence="2 3">
    <name type="scientific">Anditalea andensis</name>
    <dbReference type="NCBI Taxonomy" id="1048983"/>
    <lineage>
        <taxon>Bacteria</taxon>
        <taxon>Pseudomonadati</taxon>
        <taxon>Bacteroidota</taxon>
        <taxon>Cytophagia</taxon>
        <taxon>Cytophagales</taxon>
        <taxon>Cytophagaceae</taxon>
        <taxon>Anditalea</taxon>
    </lineage>
</organism>
<accession>A0A074LIQ8</accession>
<dbReference type="eggNOG" id="COG3258">
    <property type="taxonomic scope" value="Bacteria"/>
</dbReference>
<evidence type="ECO:0000259" key="1">
    <source>
        <dbReference type="Pfam" id="PF11845"/>
    </source>
</evidence>
<dbReference type="Pfam" id="PF11845">
    <property type="entry name" value="Tll0287-like"/>
    <property type="match status" value="1"/>
</dbReference>
<feature type="domain" description="Tll0287-like" evidence="1">
    <location>
        <begin position="48"/>
        <end position="211"/>
    </location>
</feature>
<dbReference type="AlphaFoldDB" id="A0A074LIQ8"/>
<dbReference type="RefSeq" id="WP_051719991.1">
    <property type="nucleotide sequence ID" value="NZ_JMIH01000021.1"/>
</dbReference>
<gene>
    <name evidence="2" type="ORF">EL17_12220</name>
</gene>
<keyword evidence="3" id="KW-1185">Reference proteome</keyword>